<reference evidence="2" key="1">
    <citation type="submission" date="2022-10" db="EMBL/GenBank/DDBJ databases">
        <title>Chryseobacterium babae sp. nov. isolated from the gut of the beetle Oryctes rhinoceros, and Chryseobacterium kimseyorum sp. nov., isolated from a stick insect rearing cage.</title>
        <authorList>
            <person name="Shelomi M."/>
            <person name="Han C.-J."/>
            <person name="Chen W.-M."/>
            <person name="Chen H.-K."/>
            <person name="Liaw S.-J."/>
            <person name="Muhle E."/>
            <person name="Clermont D."/>
        </authorList>
    </citation>
    <scope>NUCLEOTIDE SEQUENCE</scope>
    <source>
        <strain evidence="2">09-1422</strain>
    </source>
</reference>
<accession>A0ABT3I4J5</accession>
<dbReference type="EMBL" id="JAPDHW010000027">
    <property type="protein sequence ID" value="MCW3170753.1"/>
    <property type="molecule type" value="Genomic_DNA"/>
</dbReference>
<name>A0ABT3I4J5_9FLAO</name>
<feature type="chain" id="PRO_5046781872" evidence="1">
    <location>
        <begin position="20"/>
        <end position="261"/>
    </location>
</feature>
<dbReference type="RefSeq" id="WP_264751883.1">
    <property type="nucleotide sequence ID" value="NZ_JAPDHW010000027.1"/>
</dbReference>
<protein>
    <submittedName>
        <fullName evidence="2">Uncharacterized protein</fullName>
    </submittedName>
</protein>
<keyword evidence="1" id="KW-0732">Signal</keyword>
<organism evidence="2 3">
    <name type="scientific">Chryseobacterium kimseyorum</name>
    <dbReference type="NCBI Taxonomy" id="2984028"/>
    <lineage>
        <taxon>Bacteria</taxon>
        <taxon>Pseudomonadati</taxon>
        <taxon>Bacteroidota</taxon>
        <taxon>Flavobacteriia</taxon>
        <taxon>Flavobacteriales</taxon>
        <taxon>Weeksellaceae</taxon>
        <taxon>Chryseobacterium group</taxon>
        <taxon>Chryseobacterium</taxon>
    </lineage>
</organism>
<dbReference type="Proteomes" id="UP001163731">
    <property type="component" value="Unassembled WGS sequence"/>
</dbReference>
<evidence type="ECO:0000256" key="1">
    <source>
        <dbReference type="SAM" id="SignalP"/>
    </source>
</evidence>
<feature type="signal peptide" evidence="1">
    <location>
        <begin position="1"/>
        <end position="19"/>
    </location>
</feature>
<gene>
    <name evidence="2" type="ORF">OMO38_19660</name>
</gene>
<sequence length="261" mass="29687">MKPKFLISCLLFLSININAQKLNQAELEIKKNIEEIQNYTYTESPDLDIDGLCFLTAQKTVELLNKTKLTAGKAKTIGLEISANNEKFGITIGTFSYNSGGTRGNVSHPIIQWKNRDGKLFAYNLSSKINCNFMSIEPLKSKDRDQFLLFGMEKGNGACEQSMVYAIEIKNDFLIVDNPVFVNRPYLNLCNMNFDFDQKKQILYGSLMYDGADNRMKSNVEYEQGEYSKSKKHNDALLKLLKFGQKKDVKLKFDGTKFTGL</sequence>
<evidence type="ECO:0000313" key="3">
    <source>
        <dbReference type="Proteomes" id="UP001163731"/>
    </source>
</evidence>
<evidence type="ECO:0000313" key="2">
    <source>
        <dbReference type="EMBL" id="MCW3170753.1"/>
    </source>
</evidence>
<comment type="caution">
    <text evidence="2">The sequence shown here is derived from an EMBL/GenBank/DDBJ whole genome shotgun (WGS) entry which is preliminary data.</text>
</comment>
<proteinExistence type="predicted"/>
<keyword evidence="3" id="KW-1185">Reference proteome</keyword>